<proteinExistence type="predicted"/>
<accession>A0ABU7A7G6</accession>
<dbReference type="EMBL" id="JAHUTI010004403">
    <property type="protein sequence ID" value="MED6234021.1"/>
    <property type="molecule type" value="Genomic_DNA"/>
</dbReference>
<gene>
    <name evidence="2" type="ORF">ATANTOWER_020689</name>
</gene>
<evidence type="ECO:0000313" key="2">
    <source>
        <dbReference type="EMBL" id="MED6234021.1"/>
    </source>
</evidence>
<keyword evidence="3" id="KW-1185">Reference proteome</keyword>
<organism evidence="2 3">
    <name type="scientific">Ataeniobius toweri</name>
    <dbReference type="NCBI Taxonomy" id="208326"/>
    <lineage>
        <taxon>Eukaryota</taxon>
        <taxon>Metazoa</taxon>
        <taxon>Chordata</taxon>
        <taxon>Craniata</taxon>
        <taxon>Vertebrata</taxon>
        <taxon>Euteleostomi</taxon>
        <taxon>Actinopterygii</taxon>
        <taxon>Neopterygii</taxon>
        <taxon>Teleostei</taxon>
        <taxon>Neoteleostei</taxon>
        <taxon>Acanthomorphata</taxon>
        <taxon>Ovalentaria</taxon>
        <taxon>Atherinomorphae</taxon>
        <taxon>Cyprinodontiformes</taxon>
        <taxon>Goodeidae</taxon>
        <taxon>Ataeniobius</taxon>
    </lineage>
</organism>
<feature type="compositionally biased region" description="Basic and acidic residues" evidence="1">
    <location>
        <begin position="88"/>
        <end position="102"/>
    </location>
</feature>
<protein>
    <submittedName>
        <fullName evidence="2">Uncharacterized protein</fullName>
    </submittedName>
</protein>
<evidence type="ECO:0000313" key="3">
    <source>
        <dbReference type="Proteomes" id="UP001345963"/>
    </source>
</evidence>
<feature type="non-terminal residue" evidence="2">
    <location>
        <position position="102"/>
    </location>
</feature>
<reference evidence="2 3" key="1">
    <citation type="submission" date="2021-07" db="EMBL/GenBank/DDBJ databases">
        <authorList>
            <person name="Palmer J.M."/>
        </authorList>
    </citation>
    <scope>NUCLEOTIDE SEQUENCE [LARGE SCALE GENOMIC DNA]</scope>
    <source>
        <strain evidence="2 3">AT_MEX2019</strain>
        <tissue evidence="2">Muscle</tissue>
    </source>
</reference>
<comment type="caution">
    <text evidence="2">The sequence shown here is derived from an EMBL/GenBank/DDBJ whole genome shotgun (WGS) entry which is preliminary data.</text>
</comment>
<dbReference type="Proteomes" id="UP001345963">
    <property type="component" value="Unassembled WGS sequence"/>
</dbReference>
<evidence type="ECO:0000256" key="1">
    <source>
        <dbReference type="SAM" id="MobiDB-lite"/>
    </source>
</evidence>
<feature type="region of interest" description="Disordered" evidence="1">
    <location>
        <begin position="83"/>
        <end position="102"/>
    </location>
</feature>
<name>A0ABU7A7G6_9TELE</name>
<sequence length="102" mass="11539">MCCVSLLQPWEPLDESSPLQKVAETENGVGDLVLSNDAQQVIHLNNRNNPGTPECLTVQSSCYRFSVCRIYTNLFEPIVIDDEDDVEELTRDKEKDLPTEEP</sequence>